<dbReference type="InterPro" id="IPR013783">
    <property type="entry name" value="Ig-like_fold"/>
</dbReference>
<dbReference type="Pfam" id="PF13585">
    <property type="entry name" value="CHU_C"/>
    <property type="match status" value="1"/>
</dbReference>
<dbReference type="NCBIfam" id="TIGR04131">
    <property type="entry name" value="Bac_Flav_CTERM"/>
    <property type="match status" value="1"/>
</dbReference>
<sequence>MKRFIVFLLAFFIALSFKARADHITGGEMFYSFAGKSGTDNKYNVTLKLYMLCNSGRRFNDPTTIAIFDKSTYQKIQEIPVPLAEQSTISLNNQNPCITNPPTVCYVIGFYQFSIVLPPNTDGYLIVGQVNFRIADINNFILGYSQVGATYTSEIPGNAILSNAPENNSAHFTGNDLVVICANNPFSYSFAAADADGDELRYSFCDAYQSGTSGPNAVPPPPPYDPVPYGQGFTGTSPLGNNITLNTQTGLITGIAPSAGIYVVTVCVQEIRHGNVIATQRKDLQINIAECTIASASLLPEYLLCRNSNSLTISNLSNSPLINSYNWQFSNSSGNIIFSSSNASPTVNFTDTGIYKVTLSINSGQSCTGTASSLIKVYPGQTTDFSIEGICVDKPTSFIDNSKTVYGVLQSWLWDFGDPNTTLDTSNKQNPSYTHSETGPKLIQLIVTTSTGCKDSVKKVVNIVDKPPITFNFRDTLICNGDSVQLKAIGSGIFTWSTSTGIINSNSPTLLVHPEKTTNYIVSLNDNGCINNDSLKVNVVNFVTLKPSNDTIICANDPASLTCITNGLSISWSPVTGIEDPFSLNTLARPDTTTTYNILSTIGHCSATAKVNIKVVPLPTVNAGVDTTICFQSVARLRGATNGNKFNWSPGSLVSDSNSLELAVHPPGSMYFVLSATDNKGCPKTARDSVFIRMLPEVKAFAGNDTSIILGQPLQLNASGGVRYQWSPALNLSSTSTNNPIATFYEPVDRVIYKVQVYDEAGCNDSSFIAISVFQSEPIIFVPNAFTPGNDGKNDILRPIAAGMAKIEYFRIYNRWGRLIFETTQNGRGWDGSINGSLQGTQSYVWEVKATDYKGQSYFQKGIVTLIR</sequence>
<proteinExistence type="predicted"/>
<dbReference type="SMART" id="SM00089">
    <property type="entry name" value="PKD"/>
    <property type="match status" value="2"/>
</dbReference>
<dbReference type="EMBL" id="FQUU01000001">
    <property type="protein sequence ID" value="SHE39561.1"/>
    <property type="molecule type" value="Genomic_DNA"/>
</dbReference>
<keyword evidence="1" id="KW-0732">Signal</keyword>
<dbReference type="STRING" id="1121884.SAMN02745131_00347"/>
<dbReference type="Pfam" id="PF18911">
    <property type="entry name" value="PKD_4"/>
    <property type="match status" value="1"/>
</dbReference>
<feature type="domain" description="PKD" evidence="2">
    <location>
        <begin position="411"/>
        <end position="452"/>
    </location>
</feature>
<accession>A0A1M4T597</accession>
<dbReference type="InterPro" id="IPR026341">
    <property type="entry name" value="T9SS_type_B"/>
</dbReference>
<organism evidence="3 4">
    <name type="scientific">Flavisolibacter ginsengisoli DSM 18119</name>
    <dbReference type="NCBI Taxonomy" id="1121884"/>
    <lineage>
        <taxon>Bacteria</taxon>
        <taxon>Pseudomonadati</taxon>
        <taxon>Bacteroidota</taxon>
        <taxon>Chitinophagia</taxon>
        <taxon>Chitinophagales</taxon>
        <taxon>Chitinophagaceae</taxon>
        <taxon>Flavisolibacter</taxon>
    </lineage>
</organism>
<dbReference type="AlphaFoldDB" id="A0A1M4T597"/>
<dbReference type="RefSeq" id="WP_072833496.1">
    <property type="nucleotide sequence ID" value="NZ_FQUU01000001.1"/>
</dbReference>
<gene>
    <name evidence="3" type="ORF">SAMN02745131_00347</name>
</gene>
<dbReference type="OrthoDB" id="1490014at2"/>
<name>A0A1M4T597_9BACT</name>
<evidence type="ECO:0000313" key="4">
    <source>
        <dbReference type="Proteomes" id="UP000184048"/>
    </source>
</evidence>
<reference evidence="3 4" key="1">
    <citation type="submission" date="2016-11" db="EMBL/GenBank/DDBJ databases">
        <authorList>
            <person name="Jaros S."/>
            <person name="Januszkiewicz K."/>
            <person name="Wedrychowicz H."/>
        </authorList>
    </citation>
    <scope>NUCLEOTIDE SEQUENCE [LARGE SCALE GENOMIC DNA]</scope>
    <source>
        <strain evidence="3 4">DSM 18119</strain>
    </source>
</reference>
<dbReference type="CDD" id="cd00146">
    <property type="entry name" value="PKD"/>
    <property type="match status" value="2"/>
</dbReference>
<feature type="chain" id="PRO_5013041835" evidence="1">
    <location>
        <begin position="22"/>
        <end position="868"/>
    </location>
</feature>
<protein>
    <submittedName>
        <fullName evidence="3">Gliding motility-associated C-terminal domain-containing protein</fullName>
    </submittedName>
</protein>
<dbReference type="InterPro" id="IPR000601">
    <property type="entry name" value="PKD_dom"/>
</dbReference>
<evidence type="ECO:0000256" key="1">
    <source>
        <dbReference type="SAM" id="SignalP"/>
    </source>
</evidence>
<evidence type="ECO:0000313" key="3">
    <source>
        <dbReference type="EMBL" id="SHE39561.1"/>
    </source>
</evidence>
<dbReference type="InterPro" id="IPR035986">
    <property type="entry name" value="PKD_dom_sf"/>
</dbReference>
<feature type="signal peptide" evidence="1">
    <location>
        <begin position="1"/>
        <end position="21"/>
    </location>
</feature>
<dbReference type="Proteomes" id="UP000184048">
    <property type="component" value="Unassembled WGS sequence"/>
</dbReference>
<evidence type="ECO:0000259" key="2">
    <source>
        <dbReference type="PROSITE" id="PS50093"/>
    </source>
</evidence>
<dbReference type="SUPFAM" id="SSF49299">
    <property type="entry name" value="PKD domain"/>
    <property type="match status" value="2"/>
</dbReference>
<dbReference type="Gene3D" id="2.60.40.10">
    <property type="entry name" value="Immunoglobulins"/>
    <property type="match status" value="2"/>
</dbReference>
<feature type="domain" description="PKD" evidence="2">
    <location>
        <begin position="317"/>
        <end position="377"/>
    </location>
</feature>
<dbReference type="InterPro" id="IPR022409">
    <property type="entry name" value="PKD/Chitinase_dom"/>
</dbReference>
<dbReference type="PROSITE" id="PS50093">
    <property type="entry name" value="PKD"/>
    <property type="match status" value="2"/>
</dbReference>
<keyword evidence="4" id="KW-1185">Reference proteome</keyword>